<organism evidence="9 10">
    <name type="scientific">Gloeothece verrucosa (strain PCC 7822)</name>
    <name type="common">Cyanothece sp. (strain PCC 7822)</name>
    <dbReference type="NCBI Taxonomy" id="497965"/>
    <lineage>
        <taxon>Bacteria</taxon>
        <taxon>Bacillati</taxon>
        <taxon>Cyanobacteriota</taxon>
        <taxon>Cyanophyceae</taxon>
        <taxon>Oscillatoriophycideae</taxon>
        <taxon>Chroococcales</taxon>
        <taxon>Aphanothecaceae</taxon>
        <taxon>Gloeothece</taxon>
        <taxon>Gloeothece verrucosa</taxon>
    </lineage>
</organism>
<feature type="transmembrane region" description="Helical" evidence="7">
    <location>
        <begin position="12"/>
        <end position="32"/>
    </location>
</feature>
<keyword evidence="6 7" id="KW-0472">Membrane</keyword>
<name>E0UBV0_GLOV7</name>
<dbReference type="KEGG" id="cyj:Cyan7822_3213"/>
<dbReference type="HOGENOM" id="CLU_723461_0_0_3"/>
<feature type="transmembrane region" description="Helical" evidence="7">
    <location>
        <begin position="239"/>
        <end position="259"/>
    </location>
</feature>
<feature type="domain" description="Acyltransferase 3" evidence="8">
    <location>
        <begin position="13"/>
        <end position="348"/>
    </location>
</feature>
<keyword evidence="5 7" id="KW-1133">Transmembrane helix</keyword>
<comment type="subcellular location">
    <subcellularLocation>
        <location evidence="1">Cell membrane</location>
        <topology evidence="1">Multi-pass membrane protein</topology>
    </subcellularLocation>
</comment>
<evidence type="ECO:0000313" key="10">
    <source>
        <dbReference type="Proteomes" id="UP000008206"/>
    </source>
</evidence>
<dbReference type="Pfam" id="PF01757">
    <property type="entry name" value="Acyl_transf_3"/>
    <property type="match status" value="1"/>
</dbReference>
<feature type="transmembrane region" description="Helical" evidence="7">
    <location>
        <begin position="148"/>
        <end position="169"/>
    </location>
</feature>
<evidence type="ECO:0000313" key="9">
    <source>
        <dbReference type="EMBL" id="ADN15165.1"/>
    </source>
</evidence>
<evidence type="ECO:0000259" key="8">
    <source>
        <dbReference type="Pfam" id="PF01757"/>
    </source>
</evidence>
<keyword evidence="9" id="KW-0808">Transferase</keyword>
<keyword evidence="3" id="KW-1003">Cell membrane</keyword>
<dbReference type="OrthoDB" id="494708at2"/>
<dbReference type="EMBL" id="CP002198">
    <property type="protein sequence ID" value="ADN15165.1"/>
    <property type="molecule type" value="Genomic_DNA"/>
</dbReference>
<keyword evidence="10" id="KW-1185">Reference proteome</keyword>
<dbReference type="eggNOG" id="COG1835">
    <property type="taxonomic scope" value="Bacteria"/>
</dbReference>
<dbReference type="PANTHER" id="PTHR40074:SF2">
    <property type="entry name" value="O-ACETYLTRANSFERASE WECH"/>
    <property type="match status" value="1"/>
</dbReference>
<sequence length="370" mass="43270">MNTANYLSKKYLYWIDYSKGILILIIVFYHFFQNYRDGSGLVNFLYQIGNSLAFTAVNIFFVIAGFNTTLSLLKQVNQNSQGFNQINWFNWLKKRLVRLYPTYWLVILVTMILYLATGHQIKINSLGDFILIAIGWPGYARYKTLNPGFWFFSAILQGYLITPLIFFICNNRPIRILNLGLGLGILTKIICLISLSNNFIDTASLIQNNWILSYIFPFCLGFYWGFIYYKNDQLRRKDWLISLVAFAIGLVIYAILLISKIDVRYMLGFDLLFTPLIMLLCYWVSQKIIEKITYLKELIALLGRNSYQIYLLHQPLLFILLPSLIKYIKLPLYPRLAISLIITACFLTLYIFLFNKIELSLKKILKFKST</sequence>
<dbReference type="AlphaFoldDB" id="E0UBV0"/>
<evidence type="ECO:0000256" key="6">
    <source>
        <dbReference type="ARBA" id="ARBA00023136"/>
    </source>
</evidence>
<keyword evidence="4 7" id="KW-0812">Transmembrane</keyword>
<evidence type="ECO:0000256" key="7">
    <source>
        <dbReference type="SAM" id="Phobius"/>
    </source>
</evidence>
<protein>
    <submittedName>
        <fullName evidence="9">Acyltransferase 3</fullName>
    </submittedName>
</protein>
<gene>
    <name evidence="9" type="ordered locus">Cyan7822_3213</name>
</gene>
<dbReference type="GO" id="GO:0016413">
    <property type="term" value="F:O-acetyltransferase activity"/>
    <property type="evidence" value="ECO:0007669"/>
    <property type="project" value="TreeGrafter"/>
</dbReference>
<dbReference type="GO" id="GO:0005886">
    <property type="term" value="C:plasma membrane"/>
    <property type="evidence" value="ECO:0007669"/>
    <property type="project" value="UniProtKB-SubCell"/>
</dbReference>
<dbReference type="GO" id="GO:0009246">
    <property type="term" value="P:enterobacterial common antigen biosynthetic process"/>
    <property type="evidence" value="ECO:0007669"/>
    <property type="project" value="TreeGrafter"/>
</dbReference>
<dbReference type="STRING" id="497965.Cyan7822_3213"/>
<reference evidence="10" key="1">
    <citation type="journal article" date="2011" name="MBio">
        <title>Novel metabolic attributes of the genus Cyanothece, comprising a group of unicellular nitrogen-fixing Cyanobacteria.</title>
        <authorList>
            <person name="Bandyopadhyay A."/>
            <person name="Elvitigala T."/>
            <person name="Welsh E."/>
            <person name="Stockel J."/>
            <person name="Liberton M."/>
            <person name="Min H."/>
            <person name="Sherman L.A."/>
            <person name="Pakrasi H.B."/>
        </authorList>
    </citation>
    <scope>NUCLEOTIDE SEQUENCE [LARGE SCALE GENOMIC DNA]</scope>
    <source>
        <strain evidence="10">PCC 7822</strain>
    </source>
</reference>
<feature type="transmembrane region" description="Helical" evidence="7">
    <location>
        <begin position="176"/>
        <end position="195"/>
    </location>
</feature>
<accession>E0UBV0</accession>
<evidence type="ECO:0000256" key="4">
    <source>
        <dbReference type="ARBA" id="ARBA00022692"/>
    </source>
</evidence>
<feature type="transmembrane region" description="Helical" evidence="7">
    <location>
        <begin position="97"/>
        <end position="116"/>
    </location>
</feature>
<evidence type="ECO:0000256" key="2">
    <source>
        <dbReference type="ARBA" id="ARBA00007400"/>
    </source>
</evidence>
<evidence type="ECO:0000256" key="3">
    <source>
        <dbReference type="ARBA" id="ARBA00022475"/>
    </source>
</evidence>
<evidence type="ECO:0000256" key="5">
    <source>
        <dbReference type="ARBA" id="ARBA00022989"/>
    </source>
</evidence>
<evidence type="ECO:0000256" key="1">
    <source>
        <dbReference type="ARBA" id="ARBA00004651"/>
    </source>
</evidence>
<feature type="transmembrane region" description="Helical" evidence="7">
    <location>
        <begin position="265"/>
        <end position="285"/>
    </location>
</feature>
<proteinExistence type="inferred from homology"/>
<keyword evidence="9" id="KW-0012">Acyltransferase</keyword>
<comment type="similarity">
    <text evidence="2">Belongs to the acyltransferase 3 family.</text>
</comment>
<feature type="transmembrane region" description="Helical" evidence="7">
    <location>
        <begin position="44"/>
        <end position="66"/>
    </location>
</feature>
<feature type="transmembrane region" description="Helical" evidence="7">
    <location>
        <begin position="337"/>
        <end position="354"/>
    </location>
</feature>
<feature type="transmembrane region" description="Helical" evidence="7">
    <location>
        <begin position="210"/>
        <end position="227"/>
    </location>
</feature>
<dbReference type="Proteomes" id="UP000008206">
    <property type="component" value="Chromosome"/>
</dbReference>
<dbReference type="RefSeq" id="WP_013323258.1">
    <property type="nucleotide sequence ID" value="NC_014501.1"/>
</dbReference>
<dbReference type="InterPro" id="IPR002656">
    <property type="entry name" value="Acyl_transf_3_dom"/>
</dbReference>
<feature type="transmembrane region" description="Helical" evidence="7">
    <location>
        <begin position="306"/>
        <end position="325"/>
    </location>
</feature>
<dbReference type="PANTHER" id="PTHR40074">
    <property type="entry name" value="O-ACETYLTRANSFERASE WECH"/>
    <property type="match status" value="1"/>
</dbReference>